<protein>
    <submittedName>
        <fullName evidence="2">GMP synthase-like glutamine amidotransferase</fullName>
    </submittedName>
</protein>
<dbReference type="GO" id="GO:0005829">
    <property type="term" value="C:cytosol"/>
    <property type="evidence" value="ECO:0007669"/>
    <property type="project" value="TreeGrafter"/>
</dbReference>
<dbReference type="AlphaFoldDB" id="A0A4R7BDK2"/>
<dbReference type="GO" id="GO:0016740">
    <property type="term" value="F:transferase activity"/>
    <property type="evidence" value="ECO:0007669"/>
    <property type="project" value="UniProtKB-KW"/>
</dbReference>
<dbReference type="InterPro" id="IPR029062">
    <property type="entry name" value="Class_I_gatase-like"/>
</dbReference>
<dbReference type="EMBL" id="SNZP01000002">
    <property type="protein sequence ID" value="TDR82262.1"/>
    <property type="molecule type" value="Genomic_DNA"/>
</dbReference>
<dbReference type="CDD" id="cd01741">
    <property type="entry name" value="GATase1_1"/>
    <property type="match status" value="1"/>
</dbReference>
<comment type="caution">
    <text evidence="2">The sequence shown here is derived from an EMBL/GenBank/DDBJ whole genome shotgun (WGS) entry which is preliminary data.</text>
</comment>
<keyword evidence="2" id="KW-0315">Glutamine amidotransferase</keyword>
<evidence type="ECO:0000259" key="1">
    <source>
        <dbReference type="Pfam" id="PF00117"/>
    </source>
</evidence>
<proteinExistence type="predicted"/>
<feature type="domain" description="Glutamine amidotransferase" evidence="1">
    <location>
        <begin position="47"/>
        <end position="178"/>
    </location>
</feature>
<dbReference type="OrthoDB" id="9813383at2"/>
<dbReference type="PROSITE" id="PS51273">
    <property type="entry name" value="GATASE_TYPE_1"/>
    <property type="match status" value="1"/>
</dbReference>
<dbReference type="InterPro" id="IPR044992">
    <property type="entry name" value="ChyE-like"/>
</dbReference>
<reference evidence="2 3" key="1">
    <citation type="submission" date="2019-03" db="EMBL/GenBank/DDBJ databases">
        <title>Genomic Encyclopedia of Type Strains, Phase III (KMG-III): the genomes of soil and plant-associated and newly described type strains.</title>
        <authorList>
            <person name="Whitman W."/>
        </authorList>
    </citation>
    <scope>NUCLEOTIDE SEQUENCE [LARGE SCALE GENOMIC DNA]</scope>
    <source>
        <strain evidence="2 3">CECT 8976</strain>
    </source>
</reference>
<keyword evidence="2" id="KW-0808">Transferase</keyword>
<name>A0A4R7BDK2_9NEIS</name>
<dbReference type="PANTHER" id="PTHR42695">
    <property type="entry name" value="GLUTAMINE AMIDOTRANSFERASE YLR126C-RELATED"/>
    <property type="match status" value="1"/>
</dbReference>
<evidence type="ECO:0000313" key="3">
    <source>
        <dbReference type="Proteomes" id="UP000295611"/>
    </source>
</evidence>
<keyword evidence="3" id="KW-1185">Reference proteome</keyword>
<evidence type="ECO:0000313" key="2">
    <source>
        <dbReference type="EMBL" id="TDR82262.1"/>
    </source>
</evidence>
<dbReference type="RefSeq" id="WP_133678672.1">
    <property type="nucleotide sequence ID" value="NZ_SNZP01000002.1"/>
</dbReference>
<dbReference type="Pfam" id="PF00117">
    <property type="entry name" value="GATase"/>
    <property type="match status" value="1"/>
</dbReference>
<accession>A0A4R7BDK2</accession>
<dbReference type="Proteomes" id="UP000295611">
    <property type="component" value="Unassembled WGS sequence"/>
</dbReference>
<sequence>MKPIAIFQHHPADGAGHFLDFARRAHFPVVLFRGYLGEALPTSIKPFSALVSLGGPMSVNDRLDFIEYEALLMEEAIEHDIPILGHCLGSQLLARTQGAEVRALAPAGREIGWFRVEPTTDALPDWVSPFSDGEVFQWHNENFSLPSAATLLLKSAHCSHQAFLLGPHLGLQFHIEITAEKVLAWCGEGGDEARQWSHLPSVQHPTAMQQALDERVAVSNRMADAIYRRWSQTFIAKRSS</sequence>
<dbReference type="PANTHER" id="PTHR42695:SF5">
    <property type="entry name" value="GLUTAMINE AMIDOTRANSFERASE YLR126C-RELATED"/>
    <property type="match status" value="1"/>
</dbReference>
<organism evidence="2 3">
    <name type="scientific">Paludibacterium purpuratum</name>
    <dbReference type="NCBI Taxonomy" id="1144873"/>
    <lineage>
        <taxon>Bacteria</taxon>
        <taxon>Pseudomonadati</taxon>
        <taxon>Pseudomonadota</taxon>
        <taxon>Betaproteobacteria</taxon>
        <taxon>Neisseriales</taxon>
        <taxon>Chromobacteriaceae</taxon>
        <taxon>Paludibacterium</taxon>
    </lineage>
</organism>
<dbReference type="InterPro" id="IPR017926">
    <property type="entry name" value="GATASE"/>
</dbReference>
<dbReference type="Gene3D" id="3.40.50.880">
    <property type="match status" value="1"/>
</dbReference>
<gene>
    <name evidence="2" type="ORF">DFP86_102379</name>
</gene>
<dbReference type="SUPFAM" id="SSF52317">
    <property type="entry name" value="Class I glutamine amidotransferase-like"/>
    <property type="match status" value="1"/>
</dbReference>